<protein>
    <submittedName>
        <fullName evidence="1">S-adenosyl-L-methionine-dependent methyltransferase</fullName>
    </submittedName>
</protein>
<dbReference type="GO" id="GO:0008168">
    <property type="term" value="F:methyltransferase activity"/>
    <property type="evidence" value="ECO:0007669"/>
    <property type="project" value="UniProtKB-KW"/>
</dbReference>
<evidence type="ECO:0000313" key="2">
    <source>
        <dbReference type="Proteomes" id="UP000800092"/>
    </source>
</evidence>
<dbReference type="SUPFAM" id="SSF53335">
    <property type="entry name" value="S-adenosyl-L-methionine-dependent methyltransferases"/>
    <property type="match status" value="1"/>
</dbReference>
<dbReference type="GO" id="GO:0032259">
    <property type="term" value="P:methylation"/>
    <property type="evidence" value="ECO:0007669"/>
    <property type="project" value="UniProtKB-KW"/>
</dbReference>
<reference evidence="1" key="1">
    <citation type="journal article" date="2020" name="Stud. Mycol.">
        <title>101 Dothideomycetes genomes: a test case for predicting lifestyles and emergence of pathogens.</title>
        <authorList>
            <person name="Haridas S."/>
            <person name="Albert R."/>
            <person name="Binder M."/>
            <person name="Bloem J."/>
            <person name="Labutti K."/>
            <person name="Salamov A."/>
            <person name="Andreopoulos B."/>
            <person name="Baker S."/>
            <person name="Barry K."/>
            <person name="Bills G."/>
            <person name="Bluhm B."/>
            <person name="Cannon C."/>
            <person name="Castanera R."/>
            <person name="Culley D."/>
            <person name="Daum C."/>
            <person name="Ezra D."/>
            <person name="Gonzalez J."/>
            <person name="Henrissat B."/>
            <person name="Kuo A."/>
            <person name="Liang C."/>
            <person name="Lipzen A."/>
            <person name="Lutzoni F."/>
            <person name="Magnuson J."/>
            <person name="Mondo S."/>
            <person name="Nolan M."/>
            <person name="Ohm R."/>
            <person name="Pangilinan J."/>
            <person name="Park H.-J."/>
            <person name="Ramirez L."/>
            <person name="Alfaro M."/>
            <person name="Sun H."/>
            <person name="Tritt A."/>
            <person name="Yoshinaga Y."/>
            <person name="Zwiers L.-H."/>
            <person name="Turgeon B."/>
            <person name="Goodwin S."/>
            <person name="Spatafora J."/>
            <person name="Crous P."/>
            <person name="Grigoriev I."/>
        </authorList>
    </citation>
    <scope>NUCLEOTIDE SEQUENCE</scope>
    <source>
        <strain evidence="1">Tuck. ex Michener</strain>
    </source>
</reference>
<proteinExistence type="predicted"/>
<keyword evidence="1" id="KW-0489">Methyltransferase</keyword>
<dbReference type="Gene3D" id="3.40.50.150">
    <property type="entry name" value="Vaccinia Virus protein VP39"/>
    <property type="match status" value="1"/>
</dbReference>
<dbReference type="PANTHER" id="PTHR43591:SF105">
    <property type="entry name" value="METHYLTRANSFERASE DOMAIN-CONTAINING PROTEIN-RELATED"/>
    <property type="match status" value="1"/>
</dbReference>
<dbReference type="Proteomes" id="UP000800092">
    <property type="component" value="Unassembled WGS sequence"/>
</dbReference>
<dbReference type="InterPro" id="IPR029063">
    <property type="entry name" value="SAM-dependent_MTases_sf"/>
</dbReference>
<dbReference type="OrthoDB" id="2013972at2759"/>
<keyword evidence="1" id="KW-0808">Transferase</keyword>
<gene>
    <name evidence="1" type="ORF">EV356DRAFT_561611</name>
</gene>
<name>A0A6A6GX17_VIRVR</name>
<dbReference type="AlphaFoldDB" id="A0A6A6GX17"/>
<keyword evidence="2" id="KW-1185">Reference proteome</keyword>
<evidence type="ECO:0000313" key="1">
    <source>
        <dbReference type="EMBL" id="KAF2230285.1"/>
    </source>
</evidence>
<dbReference type="Pfam" id="PF13489">
    <property type="entry name" value="Methyltransf_23"/>
    <property type="match status" value="1"/>
</dbReference>
<accession>A0A6A6GX17</accession>
<dbReference type="PANTHER" id="PTHR43591">
    <property type="entry name" value="METHYLTRANSFERASE"/>
    <property type="match status" value="1"/>
</dbReference>
<dbReference type="EMBL" id="ML991844">
    <property type="protein sequence ID" value="KAF2230285.1"/>
    <property type="molecule type" value="Genomic_DNA"/>
</dbReference>
<dbReference type="CDD" id="cd02440">
    <property type="entry name" value="AdoMet_MTases"/>
    <property type="match status" value="1"/>
</dbReference>
<organism evidence="1 2">
    <name type="scientific">Viridothelium virens</name>
    <name type="common">Speckled blister lichen</name>
    <name type="synonym">Trypethelium virens</name>
    <dbReference type="NCBI Taxonomy" id="1048519"/>
    <lineage>
        <taxon>Eukaryota</taxon>
        <taxon>Fungi</taxon>
        <taxon>Dikarya</taxon>
        <taxon>Ascomycota</taxon>
        <taxon>Pezizomycotina</taxon>
        <taxon>Dothideomycetes</taxon>
        <taxon>Dothideomycetes incertae sedis</taxon>
        <taxon>Trypetheliales</taxon>
        <taxon>Trypetheliaceae</taxon>
        <taxon>Viridothelium</taxon>
    </lineage>
</organism>
<sequence>MKAAMDSNERVEIPIDDRYADGRPDHESLISGRTLASTITHYRYENGRRYHAFRDGEYWQPNDEQSNDHEALTHHLMLLTLDNQLYLAPIQNPKRIIDIGTGTGIWAIDMGDKFPNAEIIGTDLSPIQAEDKPPNVHFEVDDCVSEWTYPKDHFDFVHIRVLMASIPDWPALYKQCYDHLVPGGYLEQLECSVHIQGTGPPLPTSSVFHRWTAAFYSASDHFGKTMRICEEMATKIRDAGFVDVVEKRFVWPLGPWSSDPKLKELGRWNLLNWEEGMEGWVMALYTRQLKWSYEEVQDFLGQVRKELRDRKTHVWQEYRAVYARKP</sequence>